<reference evidence="5 7" key="1">
    <citation type="submission" date="2017-11" db="EMBL/GenBank/DDBJ databases">
        <title>The genome of Rhizophagus clarus HR1 reveals common genetic basis of auxotrophy among arbuscular mycorrhizal fungi.</title>
        <authorList>
            <person name="Kobayashi Y."/>
        </authorList>
    </citation>
    <scope>NUCLEOTIDE SEQUENCE [LARGE SCALE GENOMIC DNA]</scope>
    <source>
        <strain evidence="5 7">HR1</strain>
    </source>
</reference>
<reference evidence="6" key="2">
    <citation type="submission" date="2019-10" db="EMBL/GenBank/DDBJ databases">
        <title>Conservation and host-specific expression of non-tandemly repeated heterogenous ribosome RNA gene in arbuscular mycorrhizal fungi.</title>
        <authorList>
            <person name="Maeda T."/>
            <person name="Kobayashi Y."/>
            <person name="Nakagawa T."/>
            <person name="Ezawa T."/>
            <person name="Yamaguchi K."/>
            <person name="Bino T."/>
            <person name="Nishimoto Y."/>
            <person name="Shigenobu S."/>
            <person name="Kawaguchi M."/>
        </authorList>
    </citation>
    <scope>NUCLEOTIDE SEQUENCE</scope>
    <source>
        <strain evidence="6">HR1</strain>
    </source>
</reference>
<evidence type="ECO:0000259" key="4">
    <source>
        <dbReference type="Pfam" id="PF12928"/>
    </source>
</evidence>
<evidence type="ECO:0000256" key="1">
    <source>
        <dbReference type="ARBA" id="ARBA00005736"/>
    </source>
</evidence>
<evidence type="ECO:0000313" key="7">
    <source>
        <dbReference type="Proteomes" id="UP000247702"/>
    </source>
</evidence>
<dbReference type="GO" id="GO:0000214">
    <property type="term" value="C:tRNA-intron endonuclease complex"/>
    <property type="evidence" value="ECO:0007669"/>
    <property type="project" value="TreeGrafter"/>
</dbReference>
<dbReference type="Proteomes" id="UP000615446">
    <property type="component" value="Unassembled WGS sequence"/>
</dbReference>
<dbReference type="STRING" id="94130.A0A2Z6QCP8"/>
<organism evidence="5 7">
    <name type="scientific">Rhizophagus clarus</name>
    <dbReference type="NCBI Taxonomy" id="94130"/>
    <lineage>
        <taxon>Eukaryota</taxon>
        <taxon>Fungi</taxon>
        <taxon>Fungi incertae sedis</taxon>
        <taxon>Mucoromycota</taxon>
        <taxon>Glomeromycotina</taxon>
        <taxon>Glomeromycetes</taxon>
        <taxon>Glomerales</taxon>
        <taxon>Glomeraceae</taxon>
        <taxon>Rhizophagus</taxon>
    </lineage>
</organism>
<dbReference type="AlphaFoldDB" id="A0A2Z6QCP8"/>
<keyword evidence="6" id="KW-0540">Nuclease</keyword>
<dbReference type="InterPro" id="IPR024337">
    <property type="entry name" value="tRNA_splic_suSen54"/>
</dbReference>
<feature type="domain" description="tRNA-splicing endonuclease subunit Sen54 N-terminal" evidence="4">
    <location>
        <begin position="66"/>
        <end position="131"/>
    </location>
</feature>
<keyword evidence="2" id="KW-0819">tRNA processing</keyword>
<evidence type="ECO:0000313" key="5">
    <source>
        <dbReference type="EMBL" id="GBB87917.1"/>
    </source>
</evidence>
<feature type="compositionally biased region" description="Basic and acidic residues" evidence="3">
    <location>
        <begin position="41"/>
        <end position="54"/>
    </location>
</feature>
<dbReference type="PANTHER" id="PTHR21027:SF1">
    <property type="entry name" value="TRNA-SPLICING ENDONUCLEASE SUBUNIT SEN54"/>
    <property type="match status" value="1"/>
</dbReference>
<sequence length="387" mass="43684">MENIEDITDEIEPDDDINQDIDYISLFAKERKRGGGIPKRGSKDFEPDGSEDQHDALTSSLNALQKALSEERNVSSRQLCKAIWHGTPISKAKITVNKGSHFHNMGHAVKGEMWLYPEECLFLMDRCSLSMQYCGVDMSLQHAYCEIIGGWLTLEKYQVYAYLKRIGFTVLRAQESQSNIINTSSQSQSSAQSLQLQPQQSQLPWFLNRINSFIISPFIYITNLFNSSLVLPSNKSNIEDKSLVEPGECRTYEQAYKKLQIIESSIMHCHNITTENEDYNIDFLVYKESAPGKFKKKNPGPPLFHVVVASAETQKPPSLSTLHNLFTSSPYPSQTASSRCLQSKSSSQSSPIKSILFAIVDGSNVTFLEYNDIIFDYIHVNLVSDHV</sequence>
<keyword evidence="6" id="KW-0255">Endonuclease</keyword>
<dbReference type="EMBL" id="BEXD01000491">
    <property type="protein sequence ID" value="GBB87917.1"/>
    <property type="molecule type" value="Genomic_DNA"/>
</dbReference>
<accession>A0A2Z6QCP8</accession>
<dbReference type="PANTHER" id="PTHR21027">
    <property type="entry name" value="TRNA-SPLICING ENDONUCLEASE SUBUNIT SEN54"/>
    <property type="match status" value="1"/>
</dbReference>
<dbReference type="InterPro" id="IPR024336">
    <property type="entry name" value="tRNA_splic_suSen54_N"/>
</dbReference>
<comment type="similarity">
    <text evidence="1">Belongs to the SEN54 family.</text>
</comment>
<evidence type="ECO:0000256" key="2">
    <source>
        <dbReference type="ARBA" id="ARBA00022694"/>
    </source>
</evidence>
<gene>
    <name evidence="6" type="ORF">RCL2_000561700</name>
    <name evidence="5" type="ORF">RclHR1_01440032</name>
</gene>
<evidence type="ECO:0000256" key="3">
    <source>
        <dbReference type="SAM" id="MobiDB-lite"/>
    </source>
</evidence>
<dbReference type="OrthoDB" id="408683at2759"/>
<protein>
    <submittedName>
        <fullName evidence="6">tRNA-splicing endonuclease subunit Sen54</fullName>
    </submittedName>
</protein>
<feature type="region of interest" description="Disordered" evidence="3">
    <location>
        <begin position="33"/>
        <end position="54"/>
    </location>
</feature>
<name>A0A2Z6QCP8_9GLOM</name>
<dbReference type="Pfam" id="PF12928">
    <property type="entry name" value="tRNA_int_end_N2"/>
    <property type="match status" value="1"/>
</dbReference>
<keyword evidence="7" id="KW-1185">Reference proteome</keyword>
<evidence type="ECO:0000313" key="6">
    <source>
        <dbReference type="EMBL" id="GES78308.1"/>
    </source>
</evidence>
<dbReference type="Proteomes" id="UP000247702">
    <property type="component" value="Unassembled WGS sequence"/>
</dbReference>
<dbReference type="GO" id="GO:0000379">
    <property type="term" value="P:tRNA-type intron splice site recognition and cleavage"/>
    <property type="evidence" value="ECO:0007669"/>
    <property type="project" value="TreeGrafter"/>
</dbReference>
<dbReference type="EMBL" id="BLAL01000036">
    <property type="protein sequence ID" value="GES78308.1"/>
    <property type="molecule type" value="Genomic_DNA"/>
</dbReference>
<keyword evidence="6" id="KW-0378">Hydrolase</keyword>
<comment type="caution">
    <text evidence="5">The sequence shown here is derived from an EMBL/GenBank/DDBJ whole genome shotgun (WGS) entry which is preliminary data.</text>
</comment>
<proteinExistence type="inferred from homology"/>
<dbReference type="GO" id="GO:0004519">
    <property type="term" value="F:endonuclease activity"/>
    <property type="evidence" value="ECO:0007669"/>
    <property type="project" value="UniProtKB-KW"/>
</dbReference>